<evidence type="ECO:0000256" key="1">
    <source>
        <dbReference type="ARBA" id="ARBA00004985"/>
    </source>
</evidence>
<dbReference type="HAMAP" id="MF_00412">
    <property type="entry name" value="ProA"/>
    <property type="match status" value="1"/>
</dbReference>
<comment type="function">
    <text evidence="7">Catalyzes the NADPH-dependent reduction of L-glutamate 5-phosphate into L-glutamate 5-semialdehyde and phosphate. The product spontaneously undergoes cyclization to form 1-pyrroline-5-carboxylate.</text>
</comment>
<dbReference type="PIRSF" id="PIRSF000151">
    <property type="entry name" value="GPR"/>
    <property type="match status" value="1"/>
</dbReference>
<dbReference type="InterPro" id="IPR000965">
    <property type="entry name" value="GPR_dom"/>
</dbReference>
<keyword evidence="10" id="KW-1185">Reference proteome</keyword>
<name>A0ABT6NC04_9FIRM</name>
<dbReference type="Pfam" id="PF00171">
    <property type="entry name" value="Aldedh"/>
    <property type="match status" value="1"/>
</dbReference>
<evidence type="ECO:0000313" key="10">
    <source>
        <dbReference type="Proteomes" id="UP001158045"/>
    </source>
</evidence>
<evidence type="ECO:0000259" key="8">
    <source>
        <dbReference type="Pfam" id="PF00171"/>
    </source>
</evidence>
<gene>
    <name evidence="7" type="primary">proA</name>
    <name evidence="9" type="ORF">QE109_07165</name>
</gene>
<dbReference type="Gene3D" id="3.40.605.10">
    <property type="entry name" value="Aldehyde Dehydrogenase, Chain A, domain 1"/>
    <property type="match status" value="1"/>
</dbReference>
<evidence type="ECO:0000256" key="3">
    <source>
        <dbReference type="ARBA" id="ARBA00022650"/>
    </source>
</evidence>
<protein>
    <recommendedName>
        <fullName evidence="7">Gamma-glutamyl phosphate reductase</fullName>
        <shortName evidence="7">GPR</shortName>
        <ecNumber evidence="7">1.2.1.41</ecNumber>
    </recommendedName>
    <alternativeName>
        <fullName evidence="7">Glutamate-5-semialdehyde dehydrogenase</fullName>
    </alternativeName>
    <alternativeName>
        <fullName evidence="7">Glutamyl-gamma-semialdehyde dehydrogenase</fullName>
        <shortName evidence="7">GSA dehydrogenase</shortName>
    </alternativeName>
</protein>
<organism evidence="9 10">
    <name type="scientific">Fusibacter bizertensis</name>
    <dbReference type="NCBI Taxonomy" id="1488331"/>
    <lineage>
        <taxon>Bacteria</taxon>
        <taxon>Bacillati</taxon>
        <taxon>Bacillota</taxon>
        <taxon>Clostridia</taxon>
        <taxon>Eubacteriales</taxon>
        <taxon>Eubacteriales Family XII. Incertae Sedis</taxon>
        <taxon>Fusibacter</taxon>
    </lineage>
</organism>
<feature type="domain" description="Aldehyde dehydrogenase" evidence="8">
    <location>
        <begin position="13"/>
        <end position="284"/>
    </location>
</feature>
<comment type="catalytic activity">
    <reaction evidence="6 7">
        <text>L-glutamate 5-semialdehyde + phosphate + NADP(+) = L-glutamyl 5-phosphate + NADPH + H(+)</text>
        <dbReference type="Rhea" id="RHEA:19541"/>
        <dbReference type="ChEBI" id="CHEBI:15378"/>
        <dbReference type="ChEBI" id="CHEBI:43474"/>
        <dbReference type="ChEBI" id="CHEBI:57783"/>
        <dbReference type="ChEBI" id="CHEBI:58066"/>
        <dbReference type="ChEBI" id="CHEBI:58274"/>
        <dbReference type="ChEBI" id="CHEBI:58349"/>
        <dbReference type="EC" id="1.2.1.41"/>
    </reaction>
</comment>
<dbReference type="Gene3D" id="3.40.309.10">
    <property type="entry name" value="Aldehyde Dehydrogenase, Chain A, domain 2"/>
    <property type="match status" value="1"/>
</dbReference>
<dbReference type="CDD" id="cd07079">
    <property type="entry name" value="ALDH_F18-19_ProA-GPR"/>
    <property type="match status" value="1"/>
</dbReference>
<dbReference type="NCBIfam" id="NF001221">
    <property type="entry name" value="PRK00197.1"/>
    <property type="match status" value="1"/>
</dbReference>
<reference evidence="9 10" key="1">
    <citation type="submission" date="2023-04" db="EMBL/GenBank/DDBJ databases">
        <title>Fusibacter bizertensis strain WBS, isolated from littoral bottom sediments of the Arctic seas - biochemical and genomic analysis.</title>
        <authorList>
            <person name="Brioukhanov A.L."/>
        </authorList>
    </citation>
    <scope>NUCLEOTIDE SEQUENCE [LARGE SCALE GENOMIC DNA]</scope>
    <source>
        <strain evidence="9 10">WBS</strain>
    </source>
</reference>
<evidence type="ECO:0000313" key="9">
    <source>
        <dbReference type="EMBL" id="MDH8677921.1"/>
    </source>
</evidence>
<dbReference type="InterPro" id="IPR016163">
    <property type="entry name" value="Ald_DH_C"/>
</dbReference>
<dbReference type="RefSeq" id="WP_281093749.1">
    <property type="nucleotide sequence ID" value="NZ_JARYZI010000004.1"/>
</dbReference>
<keyword evidence="4 7" id="KW-0521">NADP</keyword>
<comment type="pathway">
    <text evidence="1 7">Amino-acid biosynthesis; L-proline biosynthesis; L-glutamate 5-semialdehyde from L-glutamate: step 2/2.</text>
</comment>
<dbReference type="EC" id="1.2.1.41" evidence="7"/>
<dbReference type="PANTHER" id="PTHR11063">
    <property type="entry name" value="GLUTAMATE SEMIALDEHYDE DEHYDROGENASE"/>
    <property type="match status" value="1"/>
</dbReference>
<keyword evidence="5 7" id="KW-0560">Oxidoreductase</keyword>
<dbReference type="SUPFAM" id="SSF53720">
    <property type="entry name" value="ALDH-like"/>
    <property type="match status" value="1"/>
</dbReference>
<dbReference type="GO" id="GO:0004350">
    <property type="term" value="F:glutamate-5-semialdehyde dehydrogenase activity"/>
    <property type="evidence" value="ECO:0007669"/>
    <property type="project" value="UniProtKB-EC"/>
</dbReference>
<dbReference type="InterPro" id="IPR015590">
    <property type="entry name" value="Aldehyde_DH_dom"/>
</dbReference>
<dbReference type="EMBL" id="JARYZI010000004">
    <property type="protein sequence ID" value="MDH8677921.1"/>
    <property type="molecule type" value="Genomic_DNA"/>
</dbReference>
<dbReference type="PANTHER" id="PTHR11063:SF8">
    <property type="entry name" value="DELTA-1-PYRROLINE-5-CARBOXYLATE SYNTHASE"/>
    <property type="match status" value="1"/>
</dbReference>
<evidence type="ECO:0000256" key="5">
    <source>
        <dbReference type="ARBA" id="ARBA00023002"/>
    </source>
</evidence>
<dbReference type="InterPro" id="IPR016161">
    <property type="entry name" value="Ald_DH/histidinol_DH"/>
</dbReference>
<dbReference type="NCBIfam" id="TIGR00407">
    <property type="entry name" value="proA"/>
    <property type="match status" value="1"/>
</dbReference>
<dbReference type="PROSITE" id="PS01223">
    <property type="entry name" value="PROA"/>
    <property type="match status" value="1"/>
</dbReference>
<evidence type="ECO:0000256" key="6">
    <source>
        <dbReference type="ARBA" id="ARBA00049024"/>
    </source>
</evidence>
<comment type="subcellular location">
    <subcellularLocation>
        <location evidence="7">Cytoplasm</location>
    </subcellularLocation>
</comment>
<evidence type="ECO:0000256" key="7">
    <source>
        <dbReference type="HAMAP-Rule" id="MF_00412"/>
    </source>
</evidence>
<proteinExistence type="inferred from homology"/>
<keyword evidence="3 7" id="KW-0641">Proline biosynthesis</keyword>
<sequence length="426" mass="46760">MQDYTQEIMEMGIRAKEAARSLRTLSSDEKKNLLSEIYDQLLLAKEDILAANTIDVADARSSGIKEALVERLTLNETRFEEMMSGLSQIIRLKDPVGEIDSMWINDAGLTIGAKRVPLGVIAMIYESRPNVTVDATALCLKTGNAVILKGGSDALLTNKAILVAIDKAITLCKLPIGTVQLVKTTDREFTKQLLCAKQYIDCVIPRGGAGLIHFVSDHSKIPMIETGTGNCHIYVDFDYNEDDALKIIDNAKIQRPGACNAVETVLIHKKIAHTMVPKLIDYLTEKGVSLALCEQAYGIASSKNILNKQCSVATVVDWETEYLDYKLAVKIVSDIDEAIGHIEQFSTGHSEAILTNHYDHAQYFLNHVDSSTVYVNASTRFTDGGQFGFGAEIGISTQKLHARGPMGLKALTTIKYIVYGTGQIRN</sequence>
<comment type="similarity">
    <text evidence="7">Belongs to the gamma-glutamyl phosphate reductase family.</text>
</comment>
<keyword evidence="7" id="KW-0963">Cytoplasm</keyword>
<dbReference type="Proteomes" id="UP001158045">
    <property type="component" value="Unassembled WGS sequence"/>
</dbReference>
<evidence type="ECO:0000256" key="4">
    <source>
        <dbReference type="ARBA" id="ARBA00022857"/>
    </source>
</evidence>
<dbReference type="InterPro" id="IPR012134">
    <property type="entry name" value="Glu-5-SA_DH"/>
</dbReference>
<comment type="caution">
    <text evidence="9">The sequence shown here is derived from an EMBL/GenBank/DDBJ whole genome shotgun (WGS) entry which is preliminary data.</text>
</comment>
<dbReference type="InterPro" id="IPR016162">
    <property type="entry name" value="Ald_DH_N"/>
</dbReference>
<keyword evidence="2 7" id="KW-0028">Amino-acid biosynthesis</keyword>
<accession>A0ABT6NC04</accession>
<dbReference type="InterPro" id="IPR020593">
    <property type="entry name" value="G-glutamylP_reductase_CS"/>
</dbReference>
<evidence type="ECO:0000256" key="2">
    <source>
        <dbReference type="ARBA" id="ARBA00022605"/>
    </source>
</evidence>